<keyword evidence="11 15" id="KW-0067">ATP-binding</keyword>
<evidence type="ECO:0000259" key="16">
    <source>
        <dbReference type="SMART" id="SM00904"/>
    </source>
</evidence>
<dbReference type="SMART" id="SM00904">
    <property type="entry name" value="Flavokinase"/>
    <property type="match status" value="1"/>
</dbReference>
<organism evidence="17 18">
    <name type="scientific">Nibricoccus aquaticus</name>
    <dbReference type="NCBI Taxonomy" id="2576891"/>
    <lineage>
        <taxon>Bacteria</taxon>
        <taxon>Pseudomonadati</taxon>
        <taxon>Verrucomicrobiota</taxon>
        <taxon>Opitutia</taxon>
        <taxon>Opitutales</taxon>
        <taxon>Opitutaceae</taxon>
        <taxon>Nibricoccus</taxon>
    </lineage>
</organism>
<dbReference type="InterPro" id="IPR015865">
    <property type="entry name" value="Riboflavin_kinase_bac/euk"/>
</dbReference>
<evidence type="ECO:0000256" key="8">
    <source>
        <dbReference type="ARBA" id="ARBA00022741"/>
    </source>
</evidence>
<comment type="pathway">
    <text evidence="3 15">Cofactor biosynthesis; FMN biosynthesis; FMN from riboflavin (ATP route): step 1/1.</text>
</comment>
<dbReference type="InterPro" id="IPR014729">
    <property type="entry name" value="Rossmann-like_a/b/a_fold"/>
</dbReference>
<comment type="catalytic activity">
    <reaction evidence="13 15">
        <text>riboflavin + ATP = FMN + ADP + H(+)</text>
        <dbReference type="Rhea" id="RHEA:14357"/>
        <dbReference type="ChEBI" id="CHEBI:15378"/>
        <dbReference type="ChEBI" id="CHEBI:30616"/>
        <dbReference type="ChEBI" id="CHEBI:57986"/>
        <dbReference type="ChEBI" id="CHEBI:58210"/>
        <dbReference type="ChEBI" id="CHEBI:456216"/>
        <dbReference type="EC" id="2.7.1.26"/>
    </reaction>
</comment>
<keyword evidence="10 15" id="KW-0274">FAD</keyword>
<reference evidence="17 18" key="1">
    <citation type="submission" date="2017-09" db="EMBL/GenBank/DDBJ databases">
        <title>Complete genome sequence of Verrucomicrobial strain HZ-65, isolated from freshwater.</title>
        <authorList>
            <person name="Choi A."/>
        </authorList>
    </citation>
    <scope>NUCLEOTIDE SEQUENCE [LARGE SCALE GENOMIC DNA]</scope>
    <source>
        <strain evidence="17 18">HZ-65</strain>
    </source>
</reference>
<evidence type="ECO:0000256" key="12">
    <source>
        <dbReference type="ARBA" id="ARBA00023268"/>
    </source>
</evidence>
<dbReference type="InterPro" id="IPR015864">
    <property type="entry name" value="FAD_synthase"/>
</dbReference>
<proteinExistence type="inferred from homology"/>
<dbReference type="GO" id="GO:0008531">
    <property type="term" value="F:riboflavin kinase activity"/>
    <property type="evidence" value="ECO:0007669"/>
    <property type="project" value="UniProtKB-UniRule"/>
</dbReference>
<dbReference type="UniPathway" id="UPA00276">
    <property type="reaction ID" value="UER00406"/>
</dbReference>
<evidence type="ECO:0000256" key="7">
    <source>
        <dbReference type="ARBA" id="ARBA00022695"/>
    </source>
</evidence>
<dbReference type="GO" id="GO:0005524">
    <property type="term" value="F:ATP binding"/>
    <property type="evidence" value="ECO:0007669"/>
    <property type="project" value="UniProtKB-UniRule"/>
</dbReference>
<accession>A0A290Q1L6</accession>
<evidence type="ECO:0000256" key="1">
    <source>
        <dbReference type="ARBA" id="ARBA00002121"/>
    </source>
</evidence>
<dbReference type="GO" id="GO:0003919">
    <property type="term" value="F:FMN adenylyltransferase activity"/>
    <property type="evidence" value="ECO:0007669"/>
    <property type="project" value="UniProtKB-UniRule"/>
</dbReference>
<dbReference type="GO" id="GO:0006747">
    <property type="term" value="P:FAD biosynthetic process"/>
    <property type="evidence" value="ECO:0007669"/>
    <property type="project" value="UniProtKB-UniRule"/>
</dbReference>
<evidence type="ECO:0000256" key="6">
    <source>
        <dbReference type="ARBA" id="ARBA00022679"/>
    </source>
</evidence>
<keyword evidence="7 15" id="KW-0548">Nucleotidyltransferase</keyword>
<keyword evidence="8 15" id="KW-0547">Nucleotide-binding</keyword>
<evidence type="ECO:0000256" key="2">
    <source>
        <dbReference type="ARBA" id="ARBA00004726"/>
    </source>
</evidence>
<dbReference type="Gene3D" id="2.40.30.30">
    <property type="entry name" value="Riboflavin kinase-like"/>
    <property type="match status" value="1"/>
</dbReference>
<dbReference type="UniPathway" id="UPA00277">
    <property type="reaction ID" value="UER00407"/>
</dbReference>
<keyword evidence="12" id="KW-0511">Multifunctional enzyme</keyword>
<keyword evidence="4 15" id="KW-0285">Flavoprotein</keyword>
<dbReference type="OrthoDB" id="9803667at2"/>
<keyword evidence="6 15" id="KW-0808">Transferase</keyword>
<dbReference type="SUPFAM" id="SSF52374">
    <property type="entry name" value="Nucleotidylyl transferase"/>
    <property type="match status" value="1"/>
</dbReference>
<dbReference type="NCBIfam" id="TIGR00083">
    <property type="entry name" value="ribF"/>
    <property type="match status" value="1"/>
</dbReference>
<dbReference type="SUPFAM" id="SSF82114">
    <property type="entry name" value="Riboflavin kinase-like"/>
    <property type="match status" value="1"/>
</dbReference>
<evidence type="ECO:0000256" key="4">
    <source>
        <dbReference type="ARBA" id="ARBA00022630"/>
    </source>
</evidence>
<dbReference type="InterPro" id="IPR002606">
    <property type="entry name" value="Riboflavin_kinase_bac"/>
</dbReference>
<dbReference type="AlphaFoldDB" id="A0A290Q1L6"/>
<comment type="pathway">
    <text evidence="2 15">Cofactor biosynthesis; FAD biosynthesis; FAD from FMN: step 1/1.</text>
</comment>
<keyword evidence="9 15" id="KW-0418">Kinase</keyword>
<dbReference type="KEGG" id="vbh:CMV30_00245"/>
<dbReference type="GO" id="GO:0009398">
    <property type="term" value="P:FMN biosynthetic process"/>
    <property type="evidence" value="ECO:0007669"/>
    <property type="project" value="UniProtKB-UniRule"/>
</dbReference>
<dbReference type="InterPro" id="IPR023465">
    <property type="entry name" value="Riboflavin_kinase_dom_sf"/>
</dbReference>
<dbReference type="PIRSF" id="PIRSF004491">
    <property type="entry name" value="FAD_Synth"/>
    <property type="match status" value="1"/>
</dbReference>
<dbReference type="GO" id="GO:0009231">
    <property type="term" value="P:riboflavin biosynthetic process"/>
    <property type="evidence" value="ECO:0007669"/>
    <property type="project" value="InterPro"/>
</dbReference>
<comment type="function">
    <text evidence="1">Catalyzes the phosphorylation of riboflavin to FMN followed by the adenylation of FMN to FAD.</text>
</comment>
<gene>
    <name evidence="17" type="primary">ribF</name>
    <name evidence="17" type="ORF">CMV30_00245</name>
</gene>
<dbReference type="EC" id="2.7.7.2" evidence="15"/>
<dbReference type="PANTHER" id="PTHR22749:SF6">
    <property type="entry name" value="RIBOFLAVIN KINASE"/>
    <property type="match status" value="1"/>
</dbReference>
<name>A0A290Q1L6_9BACT</name>
<dbReference type="Gene3D" id="3.40.50.620">
    <property type="entry name" value="HUPs"/>
    <property type="match status" value="1"/>
</dbReference>
<dbReference type="CDD" id="cd02064">
    <property type="entry name" value="FAD_synthetase_N"/>
    <property type="match status" value="1"/>
</dbReference>
<evidence type="ECO:0000313" key="18">
    <source>
        <dbReference type="Proteomes" id="UP000217265"/>
    </source>
</evidence>
<evidence type="ECO:0000256" key="3">
    <source>
        <dbReference type="ARBA" id="ARBA00005201"/>
    </source>
</evidence>
<evidence type="ECO:0000256" key="15">
    <source>
        <dbReference type="PIRNR" id="PIRNR004491"/>
    </source>
</evidence>
<keyword evidence="5 15" id="KW-0288">FMN</keyword>
<dbReference type="EC" id="2.7.1.26" evidence="15"/>
<evidence type="ECO:0000256" key="11">
    <source>
        <dbReference type="ARBA" id="ARBA00022840"/>
    </source>
</evidence>
<dbReference type="InterPro" id="IPR023468">
    <property type="entry name" value="Riboflavin_kinase"/>
</dbReference>
<evidence type="ECO:0000256" key="13">
    <source>
        <dbReference type="ARBA" id="ARBA00047880"/>
    </source>
</evidence>
<dbReference type="EMBL" id="CP023344">
    <property type="protein sequence ID" value="ATC62529.1"/>
    <property type="molecule type" value="Genomic_DNA"/>
</dbReference>
<evidence type="ECO:0000256" key="14">
    <source>
        <dbReference type="ARBA" id="ARBA00049494"/>
    </source>
</evidence>
<evidence type="ECO:0000313" key="17">
    <source>
        <dbReference type="EMBL" id="ATC62529.1"/>
    </source>
</evidence>
<evidence type="ECO:0000256" key="5">
    <source>
        <dbReference type="ARBA" id="ARBA00022643"/>
    </source>
</evidence>
<comment type="similarity">
    <text evidence="15">Belongs to the ribF family.</text>
</comment>
<dbReference type="RefSeq" id="WP_096054164.1">
    <property type="nucleotide sequence ID" value="NZ_CP023344.1"/>
</dbReference>
<comment type="catalytic activity">
    <reaction evidence="14 15">
        <text>FMN + ATP + H(+) = FAD + diphosphate</text>
        <dbReference type="Rhea" id="RHEA:17237"/>
        <dbReference type="ChEBI" id="CHEBI:15378"/>
        <dbReference type="ChEBI" id="CHEBI:30616"/>
        <dbReference type="ChEBI" id="CHEBI:33019"/>
        <dbReference type="ChEBI" id="CHEBI:57692"/>
        <dbReference type="ChEBI" id="CHEBI:58210"/>
        <dbReference type="EC" id="2.7.7.2"/>
    </reaction>
</comment>
<dbReference type="Pfam" id="PF06574">
    <property type="entry name" value="FAD_syn"/>
    <property type="match status" value="1"/>
</dbReference>
<dbReference type="PANTHER" id="PTHR22749">
    <property type="entry name" value="RIBOFLAVIN KINASE/FMN ADENYLYLTRANSFERASE"/>
    <property type="match status" value="1"/>
</dbReference>
<feature type="domain" description="Riboflavin kinase" evidence="16">
    <location>
        <begin position="186"/>
        <end position="313"/>
    </location>
</feature>
<dbReference type="Proteomes" id="UP000217265">
    <property type="component" value="Chromosome"/>
</dbReference>
<evidence type="ECO:0000256" key="10">
    <source>
        <dbReference type="ARBA" id="ARBA00022827"/>
    </source>
</evidence>
<evidence type="ECO:0000256" key="9">
    <source>
        <dbReference type="ARBA" id="ARBA00022777"/>
    </source>
</evidence>
<keyword evidence="18" id="KW-1185">Reference proteome</keyword>
<sequence length="314" mass="34517">MNTARQIDGLDHAQLPARPLHLAIGMFDGVHLGHRAVIDAAIQSARRSGGLAGVLTFWPHPSALFNPEKATRLIAGPELRARLLGETGVDLVITQPFTPQFAAIEAEWVLPYLKKKLPTLSTVYVGENWRFGQGRRGDIAMLVAEGKKQHIGVVSAQRINHNGEPISSTRIRACLEAGRIEEANELFGYTYFADGVVAAGKRLGRTIGFPTLNIAWEPALRPRFGVYAVRVSGPKSKDAFLPAVANYGLRPTVERSNQPRIEAHLLVDCPFVEGDSVRVEWLKFIRPETKFSSISGLTDQISKDRQEAAAFFGF</sequence>
<protein>
    <recommendedName>
        <fullName evidence="15">Riboflavin biosynthesis protein</fullName>
    </recommendedName>
    <domain>
        <recommendedName>
            <fullName evidence="15">Riboflavin kinase</fullName>
            <ecNumber evidence="15">2.7.1.26</ecNumber>
        </recommendedName>
        <alternativeName>
            <fullName evidence="15">Flavokinase</fullName>
        </alternativeName>
    </domain>
    <domain>
        <recommendedName>
            <fullName evidence="15">FMN adenylyltransferase</fullName>
            <ecNumber evidence="15">2.7.7.2</ecNumber>
        </recommendedName>
        <alternativeName>
            <fullName evidence="15">FAD pyrophosphorylase</fullName>
        </alternativeName>
        <alternativeName>
            <fullName evidence="15">FAD synthase</fullName>
        </alternativeName>
    </domain>
</protein>
<dbReference type="Pfam" id="PF01687">
    <property type="entry name" value="Flavokinase"/>
    <property type="match status" value="1"/>
</dbReference>